<keyword evidence="2" id="KW-1185">Reference proteome</keyword>
<dbReference type="RefSeq" id="WP_094861766.1">
    <property type="nucleotide sequence ID" value="NZ_NKYE01000003.1"/>
</dbReference>
<accession>A0A263D762</accession>
<reference evidence="1 2" key="1">
    <citation type="submission" date="2017-07" db="EMBL/GenBank/DDBJ databases">
        <title>Amycolatopsis antarcticus sp. nov., isolated from the surface of an Antarcticus brown macroalga.</title>
        <authorList>
            <person name="Wang J."/>
            <person name="Leiva S."/>
            <person name="Huang J."/>
            <person name="Huang Y."/>
        </authorList>
    </citation>
    <scope>NUCLEOTIDE SEQUENCE [LARGE SCALE GENOMIC DNA]</scope>
    <source>
        <strain evidence="1 2">AU-G6</strain>
    </source>
</reference>
<comment type="caution">
    <text evidence="1">The sequence shown here is derived from an EMBL/GenBank/DDBJ whole genome shotgun (WGS) entry which is preliminary data.</text>
</comment>
<dbReference type="Proteomes" id="UP000242444">
    <property type="component" value="Unassembled WGS sequence"/>
</dbReference>
<protein>
    <submittedName>
        <fullName evidence="1">Uncharacterized protein</fullName>
    </submittedName>
</protein>
<name>A0A263D762_9PSEU</name>
<proteinExistence type="predicted"/>
<gene>
    <name evidence="1" type="ORF">CFN78_06900</name>
</gene>
<organism evidence="1 2">
    <name type="scientific">Amycolatopsis antarctica</name>
    <dbReference type="NCBI Taxonomy" id="1854586"/>
    <lineage>
        <taxon>Bacteria</taxon>
        <taxon>Bacillati</taxon>
        <taxon>Actinomycetota</taxon>
        <taxon>Actinomycetes</taxon>
        <taxon>Pseudonocardiales</taxon>
        <taxon>Pseudonocardiaceae</taxon>
        <taxon>Amycolatopsis</taxon>
    </lineage>
</organism>
<dbReference type="InParanoid" id="A0A263D762"/>
<evidence type="ECO:0000313" key="2">
    <source>
        <dbReference type="Proteomes" id="UP000242444"/>
    </source>
</evidence>
<dbReference type="AlphaFoldDB" id="A0A263D762"/>
<sequence length="65" mass="7231">MANRPADLPSRFRVQSRFLSGHDLYWVWDSEKSCRIGNTTTQPGRATRLAATLNADQAAQEAAKP</sequence>
<evidence type="ECO:0000313" key="1">
    <source>
        <dbReference type="EMBL" id="OZM74009.1"/>
    </source>
</evidence>
<dbReference type="EMBL" id="NKYE01000003">
    <property type="protein sequence ID" value="OZM74009.1"/>
    <property type="molecule type" value="Genomic_DNA"/>
</dbReference>